<dbReference type="EMBL" id="JNFQ01000002">
    <property type="protein sequence ID" value="KFG72852.1"/>
    <property type="molecule type" value="Genomic_DNA"/>
</dbReference>
<evidence type="ECO:0000259" key="2">
    <source>
        <dbReference type="Pfam" id="PF13020"/>
    </source>
</evidence>
<sequence length="295" mass="32007">MPAALAGGEPAEEVTARLEAAGALDFRHLSPTDVVGWLAALGQWPDGSAGPGPRPAGESKNDTKTVDAGGWSKQTVDTYFGTSYYTLDLEPADVHHGATPRGKVTIYGYDTASAPGITATGPLRFTDPRPQTGRTRATSRTRGRRYGGGKDSGLTTAQREAIGYVGEWYAYQWLCARYPDRMDETCWVSGNRRKAFPGPSGDDGLGFDFRVGSGSRPYLYEVKATAGEGGRFELGESEVRAARQHAGNDRWRLLVVTHALTSHRVAVQMLPNPYGKRGRGRYREEGGALRFSYLL</sequence>
<gene>
    <name evidence="3" type="ORF">FM21_18440</name>
</gene>
<dbReference type="InterPro" id="IPR024975">
    <property type="entry name" value="NOV_C"/>
</dbReference>
<comment type="caution">
    <text evidence="3">The sequence shown here is derived from an EMBL/GenBank/DDBJ whole genome shotgun (WGS) entry which is preliminary data.</text>
</comment>
<feature type="domain" description="Protein NO VEIN C-terminal" evidence="2">
    <location>
        <begin position="201"/>
        <end position="265"/>
    </location>
</feature>
<feature type="region of interest" description="Disordered" evidence="1">
    <location>
        <begin position="118"/>
        <end position="153"/>
    </location>
</feature>
<dbReference type="RefSeq" id="WP_043378067.1">
    <property type="nucleotide sequence ID" value="NZ_KN039947.1"/>
</dbReference>
<name>A0A086MVD4_9ACTN</name>
<dbReference type="Pfam" id="PF13020">
    <property type="entry name" value="NOV_C"/>
    <property type="match status" value="1"/>
</dbReference>
<protein>
    <recommendedName>
        <fullName evidence="2">Protein NO VEIN C-terminal domain-containing protein</fullName>
    </recommendedName>
</protein>
<evidence type="ECO:0000313" key="3">
    <source>
        <dbReference type="EMBL" id="KFG72852.1"/>
    </source>
</evidence>
<dbReference type="HOGENOM" id="CLU_943081_0_0_11"/>
<dbReference type="STRING" id="1915400.FM21_18440"/>
<dbReference type="AlphaFoldDB" id="A0A086MVD4"/>
<evidence type="ECO:0000313" key="4">
    <source>
        <dbReference type="Proteomes" id="UP000029095"/>
    </source>
</evidence>
<keyword evidence="4" id="KW-1185">Reference proteome</keyword>
<feature type="region of interest" description="Disordered" evidence="1">
    <location>
        <begin position="45"/>
        <end position="69"/>
    </location>
</feature>
<organism evidence="3 4">
    <name type="scientific">Streptomyces mutabilis</name>
    <dbReference type="NCBI Taxonomy" id="67332"/>
    <lineage>
        <taxon>Bacteria</taxon>
        <taxon>Bacillati</taxon>
        <taxon>Actinomycetota</taxon>
        <taxon>Actinomycetes</taxon>
        <taxon>Kitasatosporales</taxon>
        <taxon>Streptomycetaceae</taxon>
        <taxon>Streptomyces</taxon>
    </lineage>
</organism>
<accession>A0A086MVD4</accession>
<evidence type="ECO:0000256" key="1">
    <source>
        <dbReference type="SAM" id="MobiDB-lite"/>
    </source>
</evidence>
<reference evidence="3 4" key="1">
    <citation type="submission" date="2014-05" db="EMBL/GenBank/DDBJ databases">
        <title>Complete genome sequence of the Streptomyces mutabilis TRM45540.</title>
        <authorList>
            <person name="Luo X."/>
            <person name="Zhang L."/>
        </authorList>
    </citation>
    <scope>NUCLEOTIDE SEQUENCE [LARGE SCALE GENOMIC DNA]</scope>
    <source>
        <strain evidence="3 4">TRM45540</strain>
    </source>
</reference>
<dbReference type="Proteomes" id="UP000029095">
    <property type="component" value="Unassembled WGS sequence"/>
</dbReference>
<feature type="compositionally biased region" description="Basic residues" evidence="1">
    <location>
        <begin position="137"/>
        <end position="147"/>
    </location>
</feature>
<proteinExistence type="predicted"/>